<organism evidence="4 5">
    <name type="scientific">Mycena maculata</name>
    <dbReference type="NCBI Taxonomy" id="230809"/>
    <lineage>
        <taxon>Eukaryota</taxon>
        <taxon>Fungi</taxon>
        <taxon>Dikarya</taxon>
        <taxon>Basidiomycota</taxon>
        <taxon>Agaricomycotina</taxon>
        <taxon>Agaricomycetes</taxon>
        <taxon>Agaricomycetidae</taxon>
        <taxon>Agaricales</taxon>
        <taxon>Marasmiineae</taxon>
        <taxon>Mycenaceae</taxon>
        <taxon>Mycena</taxon>
    </lineage>
</organism>
<dbReference type="Proteomes" id="UP001215280">
    <property type="component" value="Unassembled WGS sequence"/>
</dbReference>
<evidence type="ECO:0000313" key="5">
    <source>
        <dbReference type="Proteomes" id="UP001215280"/>
    </source>
</evidence>
<dbReference type="AlphaFoldDB" id="A0AAD7IVV8"/>
<proteinExistence type="predicted"/>
<dbReference type="PANTHER" id="PTHR45947:SF3">
    <property type="entry name" value="SULFOQUINOVOSYL TRANSFERASE SQD2"/>
    <property type="match status" value="1"/>
</dbReference>
<dbReference type="PANTHER" id="PTHR45947">
    <property type="entry name" value="SULFOQUINOVOSYL TRANSFERASE SQD2"/>
    <property type="match status" value="1"/>
</dbReference>
<keyword evidence="5" id="KW-1185">Reference proteome</keyword>
<name>A0AAD7IVV8_9AGAR</name>
<evidence type="ECO:0000259" key="2">
    <source>
        <dbReference type="Pfam" id="PF00534"/>
    </source>
</evidence>
<keyword evidence="1" id="KW-0328">Glycosyltransferase</keyword>
<dbReference type="Gene3D" id="3.40.50.2000">
    <property type="entry name" value="Glycogen Phosphorylase B"/>
    <property type="match status" value="2"/>
</dbReference>
<evidence type="ECO:0000256" key="1">
    <source>
        <dbReference type="ARBA" id="ARBA00022676"/>
    </source>
</evidence>
<keyword evidence="1" id="KW-0808">Transferase</keyword>
<gene>
    <name evidence="4" type="ORF">DFH07DRAFT_922896</name>
</gene>
<evidence type="ECO:0000313" key="4">
    <source>
        <dbReference type="EMBL" id="KAJ7749790.1"/>
    </source>
</evidence>
<protein>
    <recommendedName>
        <fullName evidence="6">Glycosyltransferase family 4 protein</fullName>
    </recommendedName>
</protein>
<feature type="domain" description="Glycosyl transferase family 1" evidence="2">
    <location>
        <begin position="207"/>
        <end position="344"/>
    </location>
</feature>
<feature type="domain" description="Glycosyltransferase subfamily 4-like N-terminal" evidence="3">
    <location>
        <begin position="49"/>
        <end position="197"/>
    </location>
</feature>
<sequence>MSTNSTITHGEVLRVAIVAENFLPKIDGSTVTIAHLLQHINRSHSRGEGGVQAMLFGPESGMAEYEGAALFGTKGVPLRVYPGLKINFISPAFLAALRAFAPHIIHLIDPIWLGVQVLAALPLLFPRARVVTSHHTNLPTYAAVFGYPYFHHRTWSLHTWFHSFAAFTLVPSWSSAELLRGKGWERLRVVGRGVDPAFCPTNRSAALRASWGARPADVVVLSVGRLSVEKNLGLLVAAVAALPPGVRARTKLVFIGDGPFRGALARLCAAARVDAVFTGQLTGPALGAAFASGDVMCAPSITETFGQVTLQAMASGVPVVGLYVEGTADLVAHEGTGLLLDVHAPGIAAAGRRAKKEGRGGGWWAFVGGRGAQAVRPSSFLAPRRVLMEGRCRPRRARARARGGSLWAGGRRWCAR</sequence>
<evidence type="ECO:0000259" key="3">
    <source>
        <dbReference type="Pfam" id="PF13439"/>
    </source>
</evidence>
<dbReference type="InterPro" id="IPR001296">
    <property type="entry name" value="Glyco_trans_1"/>
</dbReference>
<dbReference type="Pfam" id="PF13439">
    <property type="entry name" value="Glyco_transf_4"/>
    <property type="match status" value="1"/>
</dbReference>
<dbReference type="Pfam" id="PF00534">
    <property type="entry name" value="Glycos_transf_1"/>
    <property type="match status" value="1"/>
</dbReference>
<accession>A0AAD7IVV8</accession>
<comment type="caution">
    <text evidence="4">The sequence shown here is derived from an EMBL/GenBank/DDBJ whole genome shotgun (WGS) entry which is preliminary data.</text>
</comment>
<dbReference type="InterPro" id="IPR028098">
    <property type="entry name" value="Glyco_trans_4-like_N"/>
</dbReference>
<evidence type="ECO:0008006" key="6">
    <source>
        <dbReference type="Google" id="ProtNLM"/>
    </source>
</evidence>
<dbReference type="InterPro" id="IPR050194">
    <property type="entry name" value="Glycosyltransferase_grp1"/>
</dbReference>
<dbReference type="EMBL" id="JARJLG010000084">
    <property type="protein sequence ID" value="KAJ7749790.1"/>
    <property type="molecule type" value="Genomic_DNA"/>
</dbReference>
<dbReference type="GO" id="GO:0016757">
    <property type="term" value="F:glycosyltransferase activity"/>
    <property type="evidence" value="ECO:0007669"/>
    <property type="project" value="UniProtKB-KW"/>
</dbReference>
<reference evidence="4" key="1">
    <citation type="submission" date="2023-03" db="EMBL/GenBank/DDBJ databases">
        <title>Massive genome expansion in bonnet fungi (Mycena s.s.) driven by repeated elements and novel gene families across ecological guilds.</title>
        <authorList>
            <consortium name="Lawrence Berkeley National Laboratory"/>
            <person name="Harder C.B."/>
            <person name="Miyauchi S."/>
            <person name="Viragh M."/>
            <person name="Kuo A."/>
            <person name="Thoen E."/>
            <person name="Andreopoulos B."/>
            <person name="Lu D."/>
            <person name="Skrede I."/>
            <person name="Drula E."/>
            <person name="Henrissat B."/>
            <person name="Morin E."/>
            <person name="Kohler A."/>
            <person name="Barry K."/>
            <person name="LaButti K."/>
            <person name="Morin E."/>
            <person name="Salamov A."/>
            <person name="Lipzen A."/>
            <person name="Mereny Z."/>
            <person name="Hegedus B."/>
            <person name="Baldrian P."/>
            <person name="Stursova M."/>
            <person name="Weitz H."/>
            <person name="Taylor A."/>
            <person name="Grigoriev I.V."/>
            <person name="Nagy L.G."/>
            <person name="Martin F."/>
            <person name="Kauserud H."/>
        </authorList>
    </citation>
    <scope>NUCLEOTIDE SEQUENCE</scope>
    <source>
        <strain evidence="4">CBHHK188m</strain>
    </source>
</reference>
<dbReference type="SUPFAM" id="SSF53756">
    <property type="entry name" value="UDP-Glycosyltransferase/glycogen phosphorylase"/>
    <property type="match status" value="1"/>
</dbReference>